<comment type="caution">
    <text evidence="3">The sequence shown here is derived from an EMBL/GenBank/DDBJ whole genome shotgun (WGS) entry which is preliminary data.</text>
</comment>
<dbReference type="AlphaFoldDB" id="A0A645JMV5"/>
<accession>A0A645JMV5</accession>
<keyword evidence="1" id="KW-1133">Transmembrane helix</keyword>
<feature type="domain" description="SHOCT" evidence="2">
    <location>
        <begin position="64"/>
        <end position="90"/>
    </location>
</feature>
<name>A0A645JMV5_9ZZZZ</name>
<gene>
    <name evidence="3" type="ORF">SDC9_209392</name>
</gene>
<proteinExistence type="predicted"/>
<sequence>MMGWGNMMNGYGWGYNGAGSYWWMGLIGMALHFVFWIAIIAIVWSLVKRYGFNGSGSYSNSNKALEILSERFAKGEIDLEEYTHRKENLLH</sequence>
<reference evidence="3" key="1">
    <citation type="submission" date="2019-08" db="EMBL/GenBank/DDBJ databases">
        <authorList>
            <person name="Kucharzyk K."/>
            <person name="Murdoch R.W."/>
            <person name="Higgins S."/>
            <person name="Loffler F."/>
        </authorList>
    </citation>
    <scope>NUCLEOTIDE SEQUENCE</scope>
</reference>
<dbReference type="EMBL" id="VSSQ01138548">
    <property type="protein sequence ID" value="MPN61654.1"/>
    <property type="molecule type" value="Genomic_DNA"/>
</dbReference>
<evidence type="ECO:0000313" key="3">
    <source>
        <dbReference type="EMBL" id="MPN61654.1"/>
    </source>
</evidence>
<keyword evidence="1" id="KW-0472">Membrane</keyword>
<dbReference type="Pfam" id="PF09851">
    <property type="entry name" value="SHOCT"/>
    <property type="match status" value="1"/>
</dbReference>
<evidence type="ECO:0000259" key="2">
    <source>
        <dbReference type="Pfam" id="PF09851"/>
    </source>
</evidence>
<evidence type="ECO:0000256" key="1">
    <source>
        <dbReference type="SAM" id="Phobius"/>
    </source>
</evidence>
<keyword evidence="1" id="KW-0812">Transmembrane</keyword>
<feature type="transmembrane region" description="Helical" evidence="1">
    <location>
        <begin position="20"/>
        <end position="47"/>
    </location>
</feature>
<organism evidence="3">
    <name type="scientific">bioreactor metagenome</name>
    <dbReference type="NCBI Taxonomy" id="1076179"/>
    <lineage>
        <taxon>unclassified sequences</taxon>
        <taxon>metagenomes</taxon>
        <taxon>ecological metagenomes</taxon>
    </lineage>
</organism>
<protein>
    <recommendedName>
        <fullName evidence="2">SHOCT domain-containing protein</fullName>
    </recommendedName>
</protein>
<dbReference type="InterPro" id="IPR018649">
    <property type="entry name" value="SHOCT"/>
</dbReference>